<dbReference type="EMBL" id="LT991976">
    <property type="protein sequence ID" value="SPK73384.1"/>
    <property type="molecule type" value="Genomic_DNA"/>
</dbReference>
<sequence length="30" mass="2864">MGVPRGTLMPPGPGLAAAPWPAANAAAAFC</sequence>
<evidence type="ECO:0000313" key="2">
    <source>
        <dbReference type="Proteomes" id="UP000255505"/>
    </source>
</evidence>
<dbReference type="AlphaFoldDB" id="A0A375IF45"/>
<protein>
    <submittedName>
        <fullName evidence="1">Uncharacterized protein</fullName>
    </submittedName>
</protein>
<gene>
    <name evidence="1" type="ORF">CT19425_100110</name>
</gene>
<dbReference type="Proteomes" id="UP000255505">
    <property type="component" value="Chromosome I"/>
</dbReference>
<reference evidence="1 2" key="1">
    <citation type="submission" date="2018-01" db="EMBL/GenBank/DDBJ databases">
        <authorList>
            <person name="Gaut B.S."/>
            <person name="Morton B.R."/>
            <person name="Clegg M.T."/>
            <person name="Duvall M.R."/>
        </authorList>
    </citation>
    <scope>NUCLEOTIDE SEQUENCE [LARGE SCALE GENOMIC DNA]</scope>
    <source>
        <strain evidence="1">Cupriavidus taiwanensis LMG 19425</strain>
    </source>
</reference>
<organism evidence="1 2">
    <name type="scientific">Cupriavidus taiwanensis</name>
    <dbReference type="NCBI Taxonomy" id="164546"/>
    <lineage>
        <taxon>Bacteria</taxon>
        <taxon>Pseudomonadati</taxon>
        <taxon>Pseudomonadota</taxon>
        <taxon>Betaproteobacteria</taxon>
        <taxon>Burkholderiales</taxon>
        <taxon>Burkholderiaceae</taxon>
        <taxon>Cupriavidus</taxon>
    </lineage>
</organism>
<accession>A0A375IF45</accession>
<proteinExistence type="predicted"/>
<name>A0A375IF45_9BURK</name>
<evidence type="ECO:0000313" key="1">
    <source>
        <dbReference type="EMBL" id="SPK73384.1"/>
    </source>
</evidence>